<dbReference type="PIRSF" id="PIRSF002786">
    <property type="entry name" value="XcpX"/>
    <property type="match status" value="1"/>
</dbReference>
<dbReference type="Gene3D" id="3.30.1300.30">
    <property type="entry name" value="GSPII I/J protein-like"/>
    <property type="match status" value="1"/>
</dbReference>
<dbReference type="SUPFAM" id="SSF54523">
    <property type="entry name" value="Pili subunits"/>
    <property type="match status" value="1"/>
</dbReference>
<protein>
    <recommendedName>
        <fullName evidence="10">Type II secretion system protein K</fullName>
    </recommendedName>
</protein>
<evidence type="ECO:0000256" key="7">
    <source>
        <dbReference type="ARBA" id="ARBA00022927"/>
    </source>
</evidence>
<evidence type="ECO:0000256" key="2">
    <source>
        <dbReference type="ARBA" id="ARBA00007246"/>
    </source>
</evidence>
<sequence length="353" mass="39959">MGALTLRRSRGFALIVVLMLLALMTILATEVLYRQDRFRARTENLTDWDRRYQYAIAAEAVAIQALIDDLDHDRERAIMVDDCVDDRWAVRVPPTPYEGAVLAATVQDLQGRFNLNSLVTGQGTEFLRDELARERLAQLLSTSLSNPAKAQRLSHEMADWLDSNNMVDGVEGAEDADYRWRRTPNVPVLHESELRALLSMSAEDIPDDRFWNLYSALPIGAKLNINTAPLPVLDAYFATTVGNAGTELIERLRTEAAIQSLDDLFNQAPFVALEEELKNQLREALDVRSSYFQVVVEIEYNGQRSRLVSRLMRVNEGDTAVYSRQLVPILGPMPPPCNDFYNQDMLQQANNKE</sequence>
<dbReference type="Gene3D" id="1.10.40.60">
    <property type="entry name" value="EpsJ-like"/>
    <property type="match status" value="2"/>
</dbReference>
<evidence type="ECO:0000256" key="10">
    <source>
        <dbReference type="PIRNR" id="PIRNR002786"/>
    </source>
</evidence>
<dbReference type="InterPro" id="IPR049031">
    <property type="entry name" value="T2SSK_SAM-like_1st"/>
</dbReference>
<dbReference type="InterPro" id="IPR045584">
    <property type="entry name" value="Pilin-like"/>
</dbReference>
<keyword evidence="4 10" id="KW-1003">Cell membrane</keyword>
<dbReference type="InterPro" id="IPR038072">
    <property type="entry name" value="GspK_central_sf"/>
</dbReference>
<dbReference type="InterPro" id="IPR005628">
    <property type="entry name" value="GspK"/>
</dbReference>
<evidence type="ECO:0000256" key="6">
    <source>
        <dbReference type="ARBA" id="ARBA00022692"/>
    </source>
</evidence>
<keyword evidence="9 10" id="KW-0472">Membrane</keyword>
<keyword evidence="5 10" id="KW-0997">Cell inner membrane</keyword>
<evidence type="ECO:0000256" key="4">
    <source>
        <dbReference type="ARBA" id="ARBA00022475"/>
    </source>
</evidence>
<feature type="domain" description="T2SS protein K first SAM-like" evidence="11">
    <location>
        <begin position="111"/>
        <end position="205"/>
    </location>
</feature>
<evidence type="ECO:0000256" key="5">
    <source>
        <dbReference type="ARBA" id="ARBA00022519"/>
    </source>
</evidence>
<evidence type="ECO:0000256" key="8">
    <source>
        <dbReference type="ARBA" id="ARBA00022989"/>
    </source>
</evidence>
<reference evidence="12 13" key="1">
    <citation type="submission" date="2024-07" db="EMBL/GenBank/DDBJ databases">
        <authorList>
            <person name="Ren Q."/>
        </authorList>
    </citation>
    <scope>NUCLEOTIDE SEQUENCE [LARGE SCALE GENOMIC DNA]</scope>
    <source>
        <strain evidence="12 13">REN37</strain>
    </source>
</reference>
<dbReference type="NCBIfam" id="NF037980">
    <property type="entry name" value="T2SS_GspK"/>
    <property type="match status" value="1"/>
</dbReference>
<proteinExistence type="inferred from homology"/>
<keyword evidence="8" id="KW-1133">Transmembrane helix</keyword>
<evidence type="ECO:0000313" key="12">
    <source>
        <dbReference type="EMBL" id="MEY1661947.1"/>
    </source>
</evidence>
<keyword evidence="6" id="KW-0812">Transmembrane</keyword>
<name>A0ABV4AHL6_9GAMM</name>
<dbReference type="PANTHER" id="PTHR38831">
    <property type="entry name" value="TYPE II SECRETION SYSTEM PROTEIN K"/>
    <property type="match status" value="1"/>
</dbReference>
<evidence type="ECO:0000313" key="13">
    <source>
        <dbReference type="Proteomes" id="UP001562065"/>
    </source>
</evidence>
<organism evidence="12 13">
    <name type="scientific">Isoalcanivorax beigongshangi</name>
    <dbReference type="NCBI Taxonomy" id="3238810"/>
    <lineage>
        <taxon>Bacteria</taxon>
        <taxon>Pseudomonadati</taxon>
        <taxon>Pseudomonadota</taxon>
        <taxon>Gammaproteobacteria</taxon>
        <taxon>Oceanospirillales</taxon>
        <taxon>Alcanivoracaceae</taxon>
        <taxon>Isoalcanivorax</taxon>
    </lineage>
</organism>
<evidence type="ECO:0000256" key="3">
    <source>
        <dbReference type="ARBA" id="ARBA00022448"/>
    </source>
</evidence>
<dbReference type="Proteomes" id="UP001562065">
    <property type="component" value="Unassembled WGS sequence"/>
</dbReference>
<dbReference type="PANTHER" id="PTHR38831:SF1">
    <property type="entry name" value="TYPE II SECRETION SYSTEM PROTEIN K-RELATED"/>
    <property type="match status" value="1"/>
</dbReference>
<dbReference type="RefSeq" id="WP_369455193.1">
    <property type="nucleotide sequence ID" value="NZ_JBGCUO010000001.1"/>
</dbReference>
<dbReference type="SUPFAM" id="SSF158544">
    <property type="entry name" value="GspK insert domain-like"/>
    <property type="match status" value="1"/>
</dbReference>
<dbReference type="EMBL" id="JBGCUO010000001">
    <property type="protein sequence ID" value="MEY1661947.1"/>
    <property type="molecule type" value="Genomic_DNA"/>
</dbReference>
<gene>
    <name evidence="12" type="primary">gspK</name>
    <name evidence="12" type="ORF">AB5I84_07275</name>
</gene>
<keyword evidence="7" id="KW-0653">Protein transport</keyword>
<evidence type="ECO:0000256" key="1">
    <source>
        <dbReference type="ARBA" id="ARBA00004533"/>
    </source>
</evidence>
<comment type="subcellular location">
    <subcellularLocation>
        <location evidence="1 10">Cell inner membrane</location>
    </subcellularLocation>
</comment>
<accession>A0ABV4AHL6</accession>
<comment type="similarity">
    <text evidence="2 10">Belongs to the GSP K family.</text>
</comment>
<evidence type="ECO:0000259" key="11">
    <source>
        <dbReference type="Pfam" id="PF21687"/>
    </source>
</evidence>
<keyword evidence="13" id="KW-1185">Reference proteome</keyword>
<dbReference type="Pfam" id="PF21687">
    <property type="entry name" value="T2SSK_1st"/>
    <property type="match status" value="1"/>
</dbReference>
<comment type="caution">
    <text evidence="12">The sequence shown here is derived from an EMBL/GenBank/DDBJ whole genome shotgun (WGS) entry which is preliminary data.</text>
</comment>
<keyword evidence="3 10" id="KW-0813">Transport</keyword>
<evidence type="ECO:0000256" key="9">
    <source>
        <dbReference type="ARBA" id="ARBA00023136"/>
    </source>
</evidence>